<keyword evidence="5" id="KW-0949">S-adenosyl-L-methionine</keyword>
<keyword evidence="3 7" id="KW-0489">Methyltransferase</keyword>
<dbReference type="Proteomes" id="UP000007883">
    <property type="component" value="Chromosome"/>
</dbReference>
<dbReference type="InterPro" id="IPR035996">
    <property type="entry name" value="4pyrrol_Methylase_sf"/>
</dbReference>
<dbReference type="PANTHER" id="PTHR46111">
    <property type="entry name" value="RIBOSOMAL RNA SMALL SUBUNIT METHYLTRANSFERASE I"/>
    <property type="match status" value="1"/>
</dbReference>
<accession>I0HWR7</accession>
<dbReference type="InterPro" id="IPR000878">
    <property type="entry name" value="4pyrrol_Mease"/>
</dbReference>
<dbReference type="GO" id="GO:0006364">
    <property type="term" value="P:rRNA processing"/>
    <property type="evidence" value="ECO:0007669"/>
    <property type="project" value="UniProtKB-KW"/>
</dbReference>
<keyword evidence="1" id="KW-0963">Cytoplasm</keyword>
<dbReference type="Pfam" id="PF00590">
    <property type="entry name" value="TP_methylase"/>
    <property type="match status" value="1"/>
</dbReference>
<dbReference type="STRING" id="983917.RGE_41180"/>
<dbReference type="eggNOG" id="COG0313">
    <property type="taxonomic scope" value="Bacteria"/>
</dbReference>
<evidence type="ECO:0000313" key="8">
    <source>
        <dbReference type="Proteomes" id="UP000007883"/>
    </source>
</evidence>
<protein>
    <submittedName>
        <fullName evidence="7">Tetrapyrrole methylase family protein</fullName>
    </submittedName>
</protein>
<dbReference type="InterPro" id="IPR014777">
    <property type="entry name" value="4pyrrole_Mease_sub1"/>
</dbReference>
<dbReference type="InterPro" id="IPR014776">
    <property type="entry name" value="4pyrrole_Mease_sub2"/>
</dbReference>
<dbReference type="Gene3D" id="3.40.1010.10">
    <property type="entry name" value="Cobalt-precorrin-4 Transmethylase, Domain 1"/>
    <property type="match status" value="1"/>
</dbReference>
<dbReference type="EMBL" id="AP012320">
    <property type="protein sequence ID" value="BAL97454.1"/>
    <property type="molecule type" value="Genomic_DNA"/>
</dbReference>
<name>I0HWR7_RUBGI</name>
<dbReference type="AlphaFoldDB" id="I0HWR7"/>
<evidence type="ECO:0000256" key="5">
    <source>
        <dbReference type="ARBA" id="ARBA00022691"/>
    </source>
</evidence>
<evidence type="ECO:0000256" key="4">
    <source>
        <dbReference type="ARBA" id="ARBA00022679"/>
    </source>
</evidence>
<dbReference type="GO" id="GO:0032259">
    <property type="term" value="P:methylation"/>
    <property type="evidence" value="ECO:0007669"/>
    <property type="project" value="UniProtKB-KW"/>
</dbReference>
<keyword evidence="8" id="KW-1185">Reference proteome</keyword>
<proteinExistence type="predicted"/>
<dbReference type="PATRIC" id="fig|983917.3.peg.4018"/>
<keyword evidence="4" id="KW-0808">Transferase</keyword>
<evidence type="ECO:0000256" key="3">
    <source>
        <dbReference type="ARBA" id="ARBA00022603"/>
    </source>
</evidence>
<keyword evidence="2" id="KW-0698">rRNA processing</keyword>
<feature type="domain" description="Tetrapyrrole methylase" evidence="6">
    <location>
        <begin position="69"/>
        <end position="213"/>
    </location>
</feature>
<reference evidence="7 8" key="1">
    <citation type="journal article" date="2012" name="J. Bacteriol.">
        <title>Complete genome sequence of phototrophic betaproteobacterium Rubrivivax gelatinosus IL144.</title>
        <authorList>
            <person name="Nagashima S."/>
            <person name="Kamimura A."/>
            <person name="Shimizu T."/>
            <person name="Nakamura-isaki S."/>
            <person name="Aono E."/>
            <person name="Sakamoto K."/>
            <person name="Ichikawa N."/>
            <person name="Nakazawa H."/>
            <person name="Sekine M."/>
            <person name="Yamazaki S."/>
            <person name="Fujita N."/>
            <person name="Shimada K."/>
            <person name="Hanada S."/>
            <person name="Nagashima K.V.P."/>
        </authorList>
    </citation>
    <scope>NUCLEOTIDE SEQUENCE [LARGE SCALE GENOMIC DNA]</scope>
    <source>
        <strain evidence="8">NBRC 100245 / IL144</strain>
    </source>
</reference>
<dbReference type="CDD" id="cd11649">
    <property type="entry name" value="RsmI_like"/>
    <property type="match status" value="1"/>
</dbReference>
<sequence>MTTGTLLLVPNTLDLGAETVDLQEVLPLGVLRRAAALTHWAAEDARSARALLKRIGAVVPLARPLQEIAIVELPRPRKGSREAVPAAEWQALLAPALAGHDLGLVSEAGLPAVADPGSALVAAAHRAGVPVQPLTGPSSLMLALAASGLEGQHFAFVGYLPQDAGARATRIRELEGVSRRLGQTQLLIETPYRNAAMLAALTATLAPATRLAVSCGLTLGAGWNRSGPVAEWRTKPQQMPERLPAVFSFLAG</sequence>
<dbReference type="Gene3D" id="3.30.950.10">
    <property type="entry name" value="Methyltransferase, Cobalt-precorrin-4 Transmethylase, Domain 2"/>
    <property type="match status" value="1"/>
</dbReference>
<dbReference type="HOGENOM" id="CLU_044779_4_1_4"/>
<dbReference type="KEGG" id="rge:RGE_41180"/>
<dbReference type="RefSeq" id="WP_014430303.1">
    <property type="nucleotide sequence ID" value="NC_017075.1"/>
</dbReference>
<gene>
    <name evidence="7" type="ordered locus">RGE_41180</name>
</gene>
<evidence type="ECO:0000313" key="7">
    <source>
        <dbReference type="EMBL" id="BAL97454.1"/>
    </source>
</evidence>
<evidence type="ECO:0000256" key="2">
    <source>
        <dbReference type="ARBA" id="ARBA00022552"/>
    </source>
</evidence>
<dbReference type="GO" id="GO:0008168">
    <property type="term" value="F:methyltransferase activity"/>
    <property type="evidence" value="ECO:0007669"/>
    <property type="project" value="UniProtKB-KW"/>
</dbReference>
<evidence type="ECO:0000259" key="6">
    <source>
        <dbReference type="Pfam" id="PF00590"/>
    </source>
</evidence>
<dbReference type="SUPFAM" id="SSF53790">
    <property type="entry name" value="Tetrapyrrole methylase"/>
    <property type="match status" value="1"/>
</dbReference>
<dbReference type="InterPro" id="IPR008189">
    <property type="entry name" value="rRNA_ssu_MeTfrase_I"/>
</dbReference>
<organism evidence="7 8">
    <name type="scientific">Rubrivivax gelatinosus (strain NBRC 100245 / IL144)</name>
    <dbReference type="NCBI Taxonomy" id="983917"/>
    <lineage>
        <taxon>Bacteria</taxon>
        <taxon>Pseudomonadati</taxon>
        <taxon>Pseudomonadota</taxon>
        <taxon>Betaproteobacteria</taxon>
        <taxon>Burkholderiales</taxon>
        <taxon>Sphaerotilaceae</taxon>
        <taxon>Rubrivivax</taxon>
    </lineage>
</organism>
<dbReference type="PANTHER" id="PTHR46111:SF2">
    <property type="entry name" value="SAM-DEPENDENT METHYLTRANSFERASE"/>
    <property type="match status" value="1"/>
</dbReference>
<evidence type="ECO:0000256" key="1">
    <source>
        <dbReference type="ARBA" id="ARBA00022490"/>
    </source>
</evidence>